<dbReference type="RefSeq" id="WP_009575498.1">
    <property type="nucleotide sequence ID" value="NZ_AEIG01000027.1"/>
</dbReference>
<accession>F3L186</accession>
<dbReference type="Pfam" id="PF20661">
    <property type="entry name" value="SutA-RBD"/>
    <property type="match status" value="1"/>
</dbReference>
<dbReference type="EMBL" id="AEIG01000027">
    <property type="protein sequence ID" value="EGG29912.1"/>
    <property type="molecule type" value="Genomic_DNA"/>
</dbReference>
<comment type="caution">
    <text evidence="1">The sequence shown here is derived from an EMBL/GenBank/DDBJ whole genome shotgun (WGS) entry which is preliminary data.</text>
</comment>
<evidence type="ECO:0000313" key="1">
    <source>
        <dbReference type="EMBL" id="EGG29912.1"/>
    </source>
</evidence>
<dbReference type="AlphaFoldDB" id="F3L186"/>
<gene>
    <name evidence="1" type="ORF">IMCC3088_1200</name>
</gene>
<dbReference type="InterPro" id="IPR049191">
    <property type="entry name" value="SutA_RBD"/>
</dbReference>
<organism evidence="1 2">
    <name type="scientific">Aequoribacter fuscus</name>
    <dbReference type="NCBI Taxonomy" id="2518989"/>
    <lineage>
        <taxon>Bacteria</taxon>
        <taxon>Pseudomonadati</taxon>
        <taxon>Pseudomonadota</taxon>
        <taxon>Gammaproteobacteria</taxon>
        <taxon>Cellvibrionales</taxon>
        <taxon>Halieaceae</taxon>
        <taxon>Aequoribacter</taxon>
    </lineage>
</organism>
<dbReference type="Proteomes" id="UP000005615">
    <property type="component" value="Unassembled WGS sequence"/>
</dbReference>
<protein>
    <submittedName>
        <fullName evidence="1">Uncharacterized protein</fullName>
    </submittedName>
</protein>
<reference evidence="1 2" key="1">
    <citation type="journal article" date="2011" name="J. Bacteriol.">
        <title>Genome sequence of strain IMCC3088, a proteorhodopsin-containing marine bacterium belonging to the OM60/NOR5 clade.</title>
        <authorList>
            <person name="Jang Y."/>
            <person name="Oh H.M."/>
            <person name="Kang I."/>
            <person name="Lee K."/>
            <person name="Yang S.J."/>
            <person name="Cho J.C."/>
        </authorList>
    </citation>
    <scope>NUCLEOTIDE SEQUENCE [LARGE SCALE GENOMIC DNA]</scope>
    <source>
        <strain evidence="1 2">IMCC3088</strain>
    </source>
</reference>
<dbReference type="STRING" id="2518989.IMCC3088_1200"/>
<sequence>MKKIPTKADVRKALQAEVQAYIASGGSVKQVPAGQSGKDATQPEHRTLREIFTGPKQERTPLDHVVAELQSRRQSVSSAKPKVKKRPKKKVIYDDFGEPLRTVWVEE</sequence>
<proteinExistence type="predicted"/>
<dbReference type="OrthoDB" id="6077921at2"/>
<evidence type="ECO:0000313" key="2">
    <source>
        <dbReference type="Proteomes" id="UP000005615"/>
    </source>
</evidence>
<keyword evidence="2" id="KW-1185">Reference proteome</keyword>
<dbReference type="eggNOG" id="ENOG503302A">
    <property type="taxonomic scope" value="Bacteria"/>
</dbReference>
<name>F3L186_9GAMM</name>